<feature type="chain" id="PRO_5030082982" evidence="1">
    <location>
        <begin position="25"/>
        <end position="112"/>
    </location>
</feature>
<reference evidence="2" key="2">
    <citation type="journal article" date="2019" name="Genome Biol. Evol.">
        <title>Day and night: Metabolic profiles and evolutionary relationships of six axenic non-marine cyanobacteria.</title>
        <authorList>
            <person name="Will S.E."/>
            <person name="Henke P."/>
            <person name="Boedeker C."/>
            <person name="Huang S."/>
            <person name="Brinkmann H."/>
            <person name="Rohde M."/>
            <person name="Jarek M."/>
            <person name="Friedl T."/>
            <person name="Seufert S."/>
            <person name="Schumacher M."/>
            <person name="Overmann J."/>
            <person name="Neumann-Schaal M."/>
            <person name="Petersen J."/>
        </authorList>
    </citation>
    <scope>NUCLEOTIDE SEQUENCE [LARGE SCALE GENOMIC DNA]</scope>
    <source>
        <strain evidence="2">PCC 7102</strain>
    </source>
</reference>
<protein>
    <submittedName>
        <fullName evidence="2">Uncharacterized protein</fullName>
    </submittedName>
</protein>
<organism evidence="2 3">
    <name type="scientific">Dulcicalothrix desertica PCC 7102</name>
    <dbReference type="NCBI Taxonomy" id="232991"/>
    <lineage>
        <taxon>Bacteria</taxon>
        <taxon>Bacillati</taxon>
        <taxon>Cyanobacteriota</taxon>
        <taxon>Cyanophyceae</taxon>
        <taxon>Nostocales</taxon>
        <taxon>Calotrichaceae</taxon>
        <taxon>Dulcicalothrix</taxon>
    </lineage>
</organism>
<dbReference type="Proteomes" id="UP000271624">
    <property type="component" value="Unassembled WGS sequence"/>
</dbReference>
<sequence>MKLRFLPVLAGAMFAVGLPVAAFACPGGQKTNQQLTPQQQSQLQQVQRNTLQEVSAVLTPEQQQQFQTALASGQKMRAAVSSLNLSSEQQEQVQQIMQASKTQKQQLFNSNS</sequence>
<accession>A0A3S1CGK3</accession>
<dbReference type="AlphaFoldDB" id="A0A3S1CGK3"/>
<reference evidence="2" key="1">
    <citation type="submission" date="2018-12" db="EMBL/GenBank/DDBJ databases">
        <authorList>
            <person name="Will S."/>
            <person name="Neumann-Schaal M."/>
            <person name="Henke P."/>
        </authorList>
    </citation>
    <scope>NUCLEOTIDE SEQUENCE</scope>
    <source>
        <strain evidence="2">PCC 7102</strain>
    </source>
</reference>
<comment type="caution">
    <text evidence="2">The sequence shown here is derived from an EMBL/GenBank/DDBJ whole genome shotgun (WGS) entry which is preliminary data.</text>
</comment>
<dbReference type="RefSeq" id="WP_073621141.1">
    <property type="nucleotide sequence ID" value="NZ_RSCL01000006.1"/>
</dbReference>
<evidence type="ECO:0000313" key="2">
    <source>
        <dbReference type="EMBL" id="RUT06817.1"/>
    </source>
</evidence>
<evidence type="ECO:0000256" key="1">
    <source>
        <dbReference type="SAM" id="SignalP"/>
    </source>
</evidence>
<dbReference type="EMBL" id="RSCL01000006">
    <property type="protein sequence ID" value="RUT06817.1"/>
    <property type="molecule type" value="Genomic_DNA"/>
</dbReference>
<keyword evidence="1" id="KW-0732">Signal</keyword>
<name>A0A3S1CGK3_9CYAN</name>
<dbReference type="PROSITE" id="PS51257">
    <property type="entry name" value="PROKAR_LIPOPROTEIN"/>
    <property type="match status" value="1"/>
</dbReference>
<evidence type="ECO:0000313" key="3">
    <source>
        <dbReference type="Proteomes" id="UP000271624"/>
    </source>
</evidence>
<proteinExistence type="predicted"/>
<feature type="signal peptide" evidence="1">
    <location>
        <begin position="1"/>
        <end position="24"/>
    </location>
</feature>
<keyword evidence="3" id="KW-1185">Reference proteome</keyword>
<gene>
    <name evidence="2" type="ORF">DSM106972_030740</name>
</gene>